<dbReference type="CDD" id="cd06173">
    <property type="entry name" value="MFS_MefA_like"/>
    <property type="match status" value="1"/>
</dbReference>
<dbReference type="InterPro" id="IPR011701">
    <property type="entry name" value="MFS"/>
</dbReference>
<feature type="transmembrane region" description="Helical" evidence="7">
    <location>
        <begin position="152"/>
        <end position="180"/>
    </location>
</feature>
<dbReference type="AlphaFoldDB" id="A0A1I7LB33"/>
<keyword evidence="9" id="KW-1185">Reference proteome</keyword>
<organism evidence="8 9">
    <name type="scientific">Alicyclobacillus macrosporangiidus</name>
    <dbReference type="NCBI Taxonomy" id="392015"/>
    <lineage>
        <taxon>Bacteria</taxon>
        <taxon>Bacillati</taxon>
        <taxon>Bacillota</taxon>
        <taxon>Bacilli</taxon>
        <taxon>Bacillales</taxon>
        <taxon>Alicyclobacillaceae</taxon>
        <taxon>Alicyclobacillus</taxon>
    </lineage>
</organism>
<feature type="transmembrane region" description="Helical" evidence="7">
    <location>
        <begin position="344"/>
        <end position="366"/>
    </location>
</feature>
<dbReference type="Proteomes" id="UP000183508">
    <property type="component" value="Unassembled WGS sequence"/>
</dbReference>
<feature type="transmembrane region" description="Helical" evidence="7">
    <location>
        <begin position="307"/>
        <end position="332"/>
    </location>
</feature>
<feature type="transmembrane region" description="Helical" evidence="7">
    <location>
        <begin position="220"/>
        <end position="239"/>
    </location>
</feature>
<evidence type="ECO:0000256" key="2">
    <source>
        <dbReference type="ARBA" id="ARBA00022448"/>
    </source>
</evidence>
<dbReference type="InterPro" id="IPR036259">
    <property type="entry name" value="MFS_trans_sf"/>
</dbReference>
<dbReference type="STRING" id="392015.SAMN05421543_13217"/>
<feature type="transmembrane region" description="Helical" evidence="7">
    <location>
        <begin position="283"/>
        <end position="301"/>
    </location>
</feature>
<reference evidence="9" key="1">
    <citation type="submission" date="2016-10" db="EMBL/GenBank/DDBJ databases">
        <authorList>
            <person name="Varghese N."/>
        </authorList>
    </citation>
    <scope>NUCLEOTIDE SEQUENCE [LARGE SCALE GENOMIC DNA]</scope>
    <source>
        <strain evidence="9">DSM 17980</strain>
    </source>
</reference>
<dbReference type="PANTHER" id="PTHR43266">
    <property type="entry name" value="MACROLIDE-EFFLUX PROTEIN"/>
    <property type="match status" value="1"/>
</dbReference>
<dbReference type="EMBL" id="FPBV01000032">
    <property type="protein sequence ID" value="SFV06933.1"/>
    <property type="molecule type" value="Genomic_DNA"/>
</dbReference>
<evidence type="ECO:0000256" key="5">
    <source>
        <dbReference type="ARBA" id="ARBA00022989"/>
    </source>
</evidence>
<keyword evidence="5 7" id="KW-1133">Transmembrane helix</keyword>
<evidence type="ECO:0000256" key="4">
    <source>
        <dbReference type="ARBA" id="ARBA00022692"/>
    </source>
</evidence>
<dbReference type="GO" id="GO:0022857">
    <property type="term" value="F:transmembrane transporter activity"/>
    <property type="evidence" value="ECO:0007669"/>
    <property type="project" value="InterPro"/>
</dbReference>
<dbReference type="GO" id="GO:0005886">
    <property type="term" value="C:plasma membrane"/>
    <property type="evidence" value="ECO:0007669"/>
    <property type="project" value="UniProtKB-SubCell"/>
</dbReference>
<evidence type="ECO:0000256" key="3">
    <source>
        <dbReference type="ARBA" id="ARBA00022475"/>
    </source>
</evidence>
<evidence type="ECO:0000256" key="6">
    <source>
        <dbReference type="ARBA" id="ARBA00023136"/>
    </source>
</evidence>
<keyword evidence="2" id="KW-0813">Transport</keyword>
<dbReference type="PANTHER" id="PTHR43266:SF10">
    <property type="entry name" value="BACILYSIN EXPORTER BACE-RELATED"/>
    <property type="match status" value="1"/>
</dbReference>
<evidence type="ECO:0000313" key="9">
    <source>
        <dbReference type="Proteomes" id="UP000183508"/>
    </source>
</evidence>
<feature type="transmembrane region" description="Helical" evidence="7">
    <location>
        <begin position="103"/>
        <end position="120"/>
    </location>
</feature>
<evidence type="ECO:0000256" key="7">
    <source>
        <dbReference type="SAM" id="Phobius"/>
    </source>
</evidence>
<dbReference type="Gene3D" id="1.20.1250.20">
    <property type="entry name" value="MFS general substrate transporter like domains"/>
    <property type="match status" value="1"/>
</dbReference>
<proteinExistence type="predicted"/>
<protein>
    <submittedName>
        <fullName evidence="8">Predicted arabinose efflux permease, MFS family</fullName>
    </submittedName>
</protein>
<keyword evidence="4 7" id="KW-0812">Transmembrane</keyword>
<evidence type="ECO:0000313" key="8">
    <source>
        <dbReference type="EMBL" id="SFV06933.1"/>
    </source>
</evidence>
<dbReference type="SUPFAM" id="SSF103473">
    <property type="entry name" value="MFS general substrate transporter"/>
    <property type="match status" value="1"/>
</dbReference>
<sequence>MNGMELLRRNHNYRNLWLAQVGSQFGDWFNQVALAQITLELTGSASAMGLVLLCRSLPGVILGPLVGPYVDRFPTKPLLFFTDLVRAVIALSYCVAVMDHATWVLYAGSLLLGVSGVLFSPSRNATIPLVVSKEDLTTANALESAAAGVLQIVGAICGGFVSVTFSPLACFLINSASYVWSALHILRSRWHESTRPSREPYFRLLTDGFHEAMRNRVARAIILIGISWGLAGGGYYILIPVLGEQTFHMGGFGIGVLYTMDGAGVLLGSLFVHYFVRGNHRNAVVWYGVAYTTQALFFGILTQATNVVLGCLSLLLMRMSSGVIIPLDAYLLQTGTDPTKRGRVFSLHVSTYGGVMQLSYVATGFALQHFGIHLMGMVIAAMSLICGVCWLLQFGRSSLAFPGTRAVQ</sequence>
<name>A0A1I7LB33_9BACL</name>
<comment type="subcellular location">
    <subcellularLocation>
        <location evidence="1">Cell membrane</location>
        <topology evidence="1">Multi-pass membrane protein</topology>
    </subcellularLocation>
</comment>
<gene>
    <name evidence="8" type="ORF">SAMN05421543_13217</name>
</gene>
<dbReference type="Pfam" id="PF07690">
    <property type="entry name" value="MFS_1"/>
    <property type="match status" value="1"/>
</dbReference>
<keyword evidence="3" id="KW-1003">Cell membrane</keyword>
<evidence type="ECO:0000256" key="1">
    <source>
        <dbReference type="ARBA" id="ARBA00004651"/>
    </source>
</evidence>
<keyword evidence="6 7" id="KW-0472">Membrane</keyword>
<accession>A0A1I7LB33</accession>
<feature type="transmembrane region" description="Helical" evidence="7">
    <location>
        <begin position="251"/>
        <end position="276"/>
    </location>
</feature>
<feature type="transmembrane region" description="Helical" evidence="7">
    <location>
        <begin position="372"/>
        <end position="392"/>
    </location>
</feature>